<organism evidence="2 3">
    <name type="scientific">Halocaridina rubra</name>
    <name type="common">Hawaiian red shrimp</name>
    <dbReference type="NCBI Taxonomy" id="373956"/>
    <lineage>
        <taxon>Eukaryota</taxon>
        <taxon>Metazoa</taxon>
        <taxon>Ecdysozoa</taxon>
        <taxon>Arthropoda</taxon>
        <taxon>Crustacea</taxon>
        <taxon>Multicrustacea</taxon>
        <taxon>Malacostraca</taxon>
        <taxon>Eumalacostraca</taxon>
        <taxon>Eucarida</taxon>
        <taxon>Decapoda</taxon>
        <taxon>Pleocyemata</taxon>
        <taxon>Caridea</taxon>
        <taxon>Atyoidea</taxon>
        <taxon>Atyidae</taxon>
        <taxon>Halocaridina</taxon>
    </lineage>
</organism>
<evidence type="ECO:0000256" key="1">
    <source>
        <dbReference type="SAM" id="Phobius"/>
    </source>
</evidence>
<keyword evidence="1" id="KW-0472">Membrane</keyword>
<dbReference type="EMBL" id="JAXCGZ010000886">
    <property type="protein sequence ID" value="KAK7085494.1"/>
    <property type="molecule type" value="Genomic_DNA"/>
</dbReference>
<proteinExistence type="predicted"/>
<keyword evidence="1" id="KW-1133">Transmembrane helix</keyword>
<feature type="transmembrane region" description="Helical" evidence="1">
    <location>
        <begin position="59"/>
        <end position="86"/>
    </location>
</feature>
<dbReference type="Proteomes" id="UP001381693">
    <property type="component" value="Unassembled WGS sequence"/>
</dbReference>
<protein>
    <submittedName>
        <fullName evidence="2">Uncharacterized protein</fullName>
    </submittedName>
</protein>
<dbReference type="AlphaFoldDB" id="A0AAN9AEE6"/>
<evidence type="ECO:0000313" key="2">
    <source>
        <dbReference type="EMBL" id="KAK7085494.1"/>
    </source>
</evidence>
<reference evidence="2 3" key="1">
    <citation type="submission" date="2023-11" db="EMBL/GenBank/DDBJ databases">
        <title>Halocaridina rubra genome assembly.</title>
        <authorList>
            <person name="Smith C."/>
        </authorList>
    </citation>
    <scope>NUCLEOTIDE SEQUENCE [LARGE SCALE GENOMIC DNA]</scope>
    <source>
        <strain evidence="2">EP-1</strain>
        <tissue evidence="2">Whole</tissue>
    </source>
</reference>
<accession>A0AAN9AEE6</accession>
<evidence type="ECO:0000313" key="3">
    <source>
        <dbReference type="Proteomes" id="UP001381693"/>
    </source>
</evidence>
<feature type="transmembrane region" description="Helical" evidence="1">
    <location>
        <begin position="98"/>
        <end position="114"/>
    </location>
</feature>
<sequence>MKDYKYIPSNYFVLTYPGKTIFLAMGETMMMTAWLWPQFPSPTYMGYLATFLTWVGTEYNFYVKWLFLIIMGIHVIETLFAFYYCYKLKLTSLTTLKWTTQVFIVGIISLNYLIKPVTGKRTPEDATKDARFDKKET</sequence>
<dbReference type="Pfam" id="PF14934">
    <property type="entry name" value="TMEM254"/>
    <property type="match status" value="1"/>
</dbReference>
<gene>
    <name evidence="2" type="ORF">SK128_028226</name>
</gene>
<dbReference type="InterPro" id="IPR028110">
    <property type="entry name" value="TMEM254"/>
</dbReference>
<keyword evidence="3" id="KW-1185">Reference proteome</keyword>
<comment type="caution">
    <text evidence="2">The sequence shown here is derived from an EMBL/GenBank/DDBJ whole genome shotgun (WGS) entry which is preliminary data.</text>
</comment>
<name>A0AAN9AEE6_HALRR</name>
<keyword evidence="1" id="KW-0812">Transmembrane</keyword>